<dbReference type="AlphaFoldDB" id="A0A5C3M1Z2"/>
<reference evidence="1 2" key="1">
    <citation type="journal article" date="2019" name="Nat. Ecol. Evol.">
        <title>Megaphylogeny resolves global patterns of mushroom evolution.</title>
        <authorList>
            <person name="Varga T."/>
            <person name="Krizsan K."/>
            <person name="Foldi C."/>
            <person name="Dima B."/>
            <person name="Sanchez-Garcia M."/>
            <person name="Sanchez-Ramirez S."/>
            <person name="Szollosi G.J."/>
            <person name="Szarkandi J.G."/>
            <person name="Papp V."/>
            <person name="Albert L."/>
            <person name="Andreopoulos W."/>
            <person name="Angelini C."/>
            <person name="Antonin V."/>
            <person name="Barry K.W."/>
            <person name="Bougher N.L."/>
            <person name="Buchanan P."/>
            <person name="Buyck B."/>
            <person name="Bense V."/>
            <person name="Catcheside P."/>
            <person name="Chovatia M."/>
            <person name="Cooper J."/>
            <person name="Damon W."/>
            <person name="Desjardin D."/>
            <person name="Finy P."/>
            <person name="Geml J."/>
            <person name="Haridas S."/>
            <person name="Hughes K."/>
            <person name="Justo A."/>
            <person name="Karasinski D."/>
            <person name="Kautmanova I."/>
            <person name="Kiss B."/>
            <person name="Kocsube S."/>
            <person name="Kotiranta H."/>
            <person name="LaButti K.M."/>
            <person name="Lechner B.E."/>
            <person name="Liimatainen K."/>
            <person name="Lipzen A."/>
            <person name="Lukacs Z."/>
            <person name="Mihaltcheva S."/>
            <person name="Morgado L.N."/>
            <person name="Niskanen T."/>
            <person name="Noordeloos M.E."/>
            <person name="Ohm R.A."/>
            <person name="Ortiz-Santana B."/>
            <person name="Ovrebo C."/>
            <person name="Racz N."/>
            <person name="Riley R."/>
            <person name="Savchenko A."/>
            <person name="Shiryaev A."/>
            <person name="Soop K."/>
            <person name="Spirin V."/>
            <person name="Szebenyi C."/>
            <person name="Tomsovsky M."/>
            <person name="Tulloss R.E."/>
            <person name="Uehling J."/>
            <person name="Grigoriev I.V."/>
            <person name="Vagvolgyi C."/>
            <person name="Papp T."/>
            <person name="Martin F.M."/>
            <person name="Miettinen O."/>
            <person name="Hibbett D.S."/>
            <person name="Nagy L.G."/>
        </authorList>
    </citation>
    <scope>NUCLEOTIDE SEQUENCE [LARGE SCALE GENOMIC DNA]</scope>
    <source>
        <strain evidence="1 2">CBS 166.37</strain>
    </source>
</reference>
<accession>A0A5C3M1Z2</accession>
<keyword evidence="2" id="KW-1185">Reference proteome</keyword>
<evidence type="ECO:0000313" key="1">
    <source>
        <dbReference type="EMBL" id="TFK39005.1"/>
    </source>
</evidence>
<name>A0A5C3M1Z2_9AGAR</name>
<dbReference type="OrthoDB" id="3144838at2759"/>
<proteinExistence type="predicted"/>
<protein>
    <submittedName>
        <fullName evidence="1">Uncharacterized protein</fullName>
    </submittedName>
</protein>
<evidence type="ECO:0000313" key="2">
    <source>
        <dbReference type="Proteomes" id="UP000308652"/>
    </source>
</evidence>
<sequence>MLERSPQESLEDISEMRRQLDGLEETEEMVVIMKHLSALKEILSSGIKKRKLFIILDEEVVKLVAKPLPEREDAIITDLYARVNKIYECVNMDVSSRMILDAVLLALSDMVSTGPSAVAILPDARIGSNDGIPVINPPTGFELHLSGNTDYAVIKYDVENDNKAFLLYPGGYPGGAFRVAKGRFFLIEAKQYAASEFPSFVPEAVGQAIALLKSSNYVRFCLSDGRQWIFFVLRMVDSELTYYYSLTRMLNTTAALRVSDVQLREIMFLLREWLDPTTTGLFDVEE</sequence>
<dbReference type="Proteomes" id="UP000308652">
    <property type="component" value="Unassembled WGS sequence"/>
</dbReference>
<gene>
    <name evidence="1" type="ORF">BDQ12DRAFT_705188</name>
</gene>
<organism evidence="1 2">
    <name type="scientific">Crucibulum laeve</name>
    <dbReference type="NCBI Taxonomy" id="68775"/>
    <lineage>
        <taxon>Eukaryota</taxon>
        <taxon>Fungi</taxon>
        <taxon>Dikarya</taxon>
        <taxon>Basidiomycota</taxon>
        <taxon>Agaricomycotina</taxon>
        <taxon>Agaricomycetes</taxon>
        <taxon>Agaricomycetidae</taxon>
        <taxon>Agaricales</taxon>
        <taxon>Agaricineae</taxon>
        <taxon>Nidulariaceae</taxon>
        <taxon>Crucibulum</taxon>
    </lineage>
</organism>
<dbReference type="EMBL" id="ML213601">
    <property type="protein sequence ID" value="TFK39005.1"/>
    <property type="molecule type" value="Genomic_DNA"/>
</dbReference>